<dbReference type="Pfam" id="PF00789">
    <property type="entry name" value="UBX"/>
    <property type="match status" value="1"/>
</dbReference>
<dbReference type="AlphaFoldDB" id="A0A392T7P3"/>
<feature type="region of interest" description="Disordered" evidence="2">
    <location>
        <begin position="1"/>
        <end position="21"/>
    </location>
</feature>
<organism evidence="4 5">
    <name type="scientific">Trifolium medium</name>
    <dbReference type="NCBI Taxonomy" id="97028"/>
    <lineage>
        <taxon>Eukaryota</taxon>
        <taxon>Viridiplantae</taxon>
        <taxon>Streptophyta</taxon>
        <taxon>Embryophyta</taxon>
        <taxon>Tracheophyta</taxon>
        <taxon>Spermatophyta</taxon>
        <taxon>Magnoliopsida</taxon>
        <taxon>eudicotyledons</taxon>
        <taxon>Gunneridae</taxon>
        <taxon>Pentapetalae</taxon>
        <taxon>rosids</taxon>
        <taxon>fabids</taxon>
        <taxon>Fabales</taxon>
        <taxon>Fabaceae</taxon>
        <taxon>Papilionoideae</taxon>
        <taxon>50 kb inversion clade</taxon>
        <taxon>NPAAA clade</taxon>
        <taxon>Hologalegina</taxon>
        <taxon>IRL clade</taxon>
        <taxon>Trifolieae</taxon>
        <taxon>Trifolium</taxon>
    </lineage>
</organism>
<evidence type="ECO:0000259" key="3">
    <source>
        <dbReference type="PROSITE" id="PS50033"/>
    </source>
</evidence>
<name>A0A392T7P3_9FABA</name>
<dbReference type="SUPFAM" id="SSF54236">
    <property type="entry name" value="Ubiquitin-like"/>
    <property type="match status" value="1"/>
</dbReference>
<accession>A0A392T7P3</accession>
<dbReference type="InterPro" id="IPR001012">
    <property type="entry name" value="UBX_dom"/>
</dbReference>
<dbReference type="PANTHER" id="PTHR23322">
    <property type="entry name" value="FAS-ASSOCIATED PROTEIN"/>
    <property type="match status" value="1"/>
</dbReference>
<dbReference type="InterPro" id="IPR050730">
    <property type="entry name" value="UBX_domain-protein"/>
</dbReference>
<dbReference type="PANTHER" id="PTHR23322:SF93">
    <property type="entry name" value="UBX DOMAIN-CONTAINING PROTEIN 8"/>
    <property type="match status" value="1"/>
</dbReference>
<dbReference type="Gene3D" id="3.10.20.90">
    <property type="entry name" value="Phosphatidylinositol 3-kinase Catalytic Subunit, Chain A, domain 1"/>
    <property type="match status" value="1"/>
</dbReference>
<dbReference type="Proteomes" id="UP000265520">
    <property type="component" value="Unassembled WGS sequence"/>
</dbReference>
<protein>
    <submittedName>
        <fullName evidence="4">Ara4-interacting protein</fullName>
    </submittedName>
</protein>
<evidence type="ECO:0000313" key="4">
    <source>
        <dbReference type="EMBL" id="MCI56180.1"/>
    </source>
</evidence>
<keyword evidence="5" id="KW-1185">Reference proteome</keyword>
<proteinExistence type="predicted"/>
<evidence type="ECO:0000256" key="2">
    <source>
        <dbReference type="SAM" id="MobiDB-lite"/>
    </source>
</evidence>
<sequence length="52" mass="5850">MEAQLAAKEVSLPPEPSSDDENAVNLLVKMPDGSRRGRRFLRSDKLQILVDR</sequence>
<keyword evidence="1" id="KW-0833">Ubl conjugation pathway</keyword>
<dbReference type="EMBL" id="LXQA010508350">
    <property type="protein sequence ID" value="MCI56180.1"/>
    <property type="molecule type" value="Genomic_DNA"/>
</dbReference>
<reference evidence="4 5" key="1">
    <citation type="journal article" date="2018" name="Front. Plant Sci.">
        <title>Red Clover (Trifolium pratense) and Zigzag Clover (T. medium) - A Picture of Genomic Similarities and Differences.</title>
        <authorList>
            <person name="Dluhosova J."/>
            <person name="Istvanek J."/>
            <person name="Nedelnik J."/>
            <person name="Repkova J."/>
        </authorList>
    </citation>
    <scope>NUCLEOTIDE SEQUENCE [LARGE SCALE GENOMIC DNA]</scope>
    <source>
        <strain evidence="5">cv. 10/8</strain>
        <tissue evidence="4">Leaf</tissue>
    </source>
</reference>
<dbReference type="GO" id="GO:0043130">
    <property type="term" value="F:ubiquitin binding"/>
    <property type="evidence" value="ECO:0007669"/>
    <property type="project" value="TreeGrafter"/>
</dbReference>
<evidence type="ECO:0000313" key="5">
    <source>
        <dbReference type="Proteomes" id="UP000265520"/>
    </source>
</evidence>
<feature type="domain" description="UBX" evidence="3">
    <location>
        <begin position="19"/>
        <end position="52"/>
    </location>
</feature>
<comment type="caution">
    <text evidence="4">The sequence shown here is derived from an EMBL/GenBank/DDBJ whole genome shotgun (WGS) entry which is preliminary data.</text>
</comment>
<dbReference type="PROSITE" id="PS50033">
    <property type="entry name" value="UBX"/>
    <property type="match status" value="1"/>
</dbReference>
<evidence type="ECO:0000256" key="1">
    <source>
        <dbReference type="ARBA" id="ARBA00022786"/>
    </source>
</evidence>
<dbReference type="InterPro" id="IPR029071">
    <property type="entry name" value="Ubiquitin-like_domsf"/>
</dbReference>